<comment type="caution">
    <text evidence="1">The sequence shown here is derived from an EMBL/GenBank/DDBJ whole genome shotgun (WGS) entry which is preliminary data.</text>
</comment>
<sequence>MEQLDTSTSIDPLIKAVYLMTRTESEYRPKLVREIVGGGPEMVRTYSNDSNHSARHRRFSRNGSIVSHTTAFETTFTGLATKLDEFSRGYYGELNQLNLDSDTLRTFKIMITTFNLRWSALPVKEDMKNILSTFQQSAARTIKTTEPKNSTIWFVYYVYFIDLLSLLQTTTKEHKADLQQERYKFCQKKIIPTISVQNITKFQFIAQVYGVDMQYITNRVMALKGACQDANILNELSAKESQCAFTQQDFAETIHFLNWKNGRDKFRARALNRFQQQSERFTQNNSRAPGVSPTDPYQTLGLIVQQMLNGFGVDSYRRLNMIFLLPLMDVM</sequence>
<protein>
    <submittedName>
        <fullName evidence="1">Unnamed protein product</fullName>
    </submittedName>
</protein>
<organism evidence="1 2">
    <name type="scientific">Ambrosiozyma monospora</name>
    <name type="common">Yeast</name>
    <name type="synonym">Endomycopsis monosporus</name>
    <dbReference type="NCBI Taxonomy" id="43982"/>
    <lineage>
        <taxon>Eukaryota</taxon>
        <taxon>Fungi</taxon>
        <taxon>Dikarya</taxon>
        <taxon>Ascomycota</taxon>
        <taxon>Saccharomycotina</taxon>
        <taxon>Pichiomycetes</taxon>
        <taxon>Pichiales</taxon>
        <taxon>Pichiaceae</taxon>
        <taxon>Ambrosiozyma</taxon>
    </lineage>
</organism>
<name>A0ACB5TFN9_AMBMO</name>
<evidence type="ECO:0000313" key="2">
    <source>
        <dbReference type="Proteomes" id="UP001165064"/>
    </source>
</evidence>
<reference evidence="1" key="1">
    <citation type="submission" date="2023-04" db="EMBL/GenBank/DDBJ databases">
        <title>Ambrosiozyma monospora NBRC 10751.</title>
        <authorList>
            <person name="Ichikawa N."/>
            <person name="Sato H."/>
            <person name="Tonouchi N."/>
        </authorList>
    </citation>
    <scope>NUCLEOTIDE SEQUENCE</scope>
    <source>
        <strain evidence="1">NBRC 10751</strain>
    </source>
</reference>
<proteinExistence type="predicted"/>
<dbReference type="EMBL" id="BSXS01007134">
    <property type="protein sequence ID" value="GME87501.1"/>
    <property type="molecule type" value="Genomic_DNA"/>
</dbReference>
<evidence type="ECO:0000313" key="1">
    <source>
        <dbReference type="EMBL" id="GME87501.1"/>
    </source>
</evidence>
<keyword evidence="2" id="KW-1185">Reference proteome</keyword>
<accession>A0ACB5TFN9</accession>
<gene>
    <name evidence="1" type="ORF">Amon02_000820600</name>
</gene>
<dbReference type="Proteomes" id="UP001165064">
    <property type="component" value="Unassembled WGS sequence"/>
</dbReference>